<protein>
    <recommendedName>
        <fullName evidence="1">DUF985 domain-containing protein</fullName>
    </recommendedName>
</protein>
<name>V4AUD6_LOTGI</name>
<dbReference type="EMBL" id="KB200639">
    <property type="protein sequence ID" value="ESP00913.1"/>
    <property type="molecule type" value="Genomic_DNA"/>
</dbReference>
<feature type="domain" description="DUF985" evidence="1">
    <location>
        <begin position="12"/>
        <end position="143"/>
    </location>
</feature>
<dbReference type="CTD" id="20245808"/>
<dbReference type="Proteomes" id="UP000030746">
    <property type="component" value="Unassembled WGS sequence"/>
</dbReference>
<sequence length="170" mass="19454">MSAEDREVFKKILNLEPHPEGNLFAIKWIGDRKVNFVEKTQHDGPRNVGSSINTLLTTPDFISWHRVLSDEIYFWHSGGVMKVHFIGKDGRHEFQILGDVLKNNAAQYQVVIPHDVWYAAEVIEGEHVLFSAVVMPGFEFKDWIAGDRGAMIAEFPQHRDLITRLTKNSV</sequence>
<dbReference type="SUPFAM" id="SSF51182">
    <property type="entry name" value="RmlC-like cupins"/>
    <property type="match status" value="1"/>
</dbReference>
<dbReference type="PANTHER" id="PTHR33387:SF3">
    <property type="entry name" value="DUF985 DOMAIN-CONTAINING PROTEIN"/>
    <property type="match status" value="1"/>
</dbReference>
<keyword evidence="3" id="KW-1185">Reference proteome</keyword>
<dbReference type="Gene3D" id="2.60.120.10">
    <property type="entry name" value="Jelly Rolls"/>
    <property type="match status" value="1"/>
</dbReference>
<dbReference type="Pfam" id="PF06172">
    <property type="entry name" value="Cupin_5"/>
    <property type="match status" value="1"/>
</dbReference>
<accession>V4AUD6</accession>
<dbReference type="InterPro" id="IPR014710">
    <property type="entry name" value="RmlC-like_jellyroll"/>
</dbReference>
<dbReference type="OrthoDB" id="6614653at2759"/>
<dbReference type="InterPro" id="IPR009327">
    <property type="entry name" value="Cupin_DUF985"/>
</dbReference>
<evidence type="ECO:0000259" key="1">
    <source>
        <dbReference type="Pfam" id="PF06172"/>
    </source>
</evidence>
<dbReference type="HOGENOM" id="CLU_088365_0_1_1"/>
<evidence type="ECO:0000313" key="3">
    <source>
        <dbReference type="Proteomes" id="UP000030746"/>
    </source>
</evidence>
<dbReference type="CDD" id="cd06121">
    <property type="entry name" value="cupin_YML079wp"/>
    <property type="match status" value="1"/>
</dbReference>
<dbReference type="RefSeq" id="XP_009048449.1">
    <property type="nucleotide sequence ID" value="XM_009050201.1"/>
</dbReference>
<reference evidence="2 3" key="1">
    <citation type="journal article" date="2013" name="Nature">
        <title>Insights into bilaterian evolution from three spiralian genomes.</title>
        <authorList>
            <person name="Simakov O."/>
            <person name="Marletaz F."/>
            <person name="Cho S.J."/>
            <person name="Edsinger-Gonzales E."/>
            <person name="Havlak P."/>
            <person name="Hellsten U."/>
            <person name="Kuo D.H."/>
            <person name="Larsson T."/>
            <person name="Lv J."/>
            <person name="Arendt D."/>
            <person name="Savage R."/>
            <person name="Osoegawa K."/>
            <person name="de Jong P."/>
            <person name="Grimwood J."/>
            <person name="Chapman J.A."/>
            <person name="Shapiro H."/>
            <person name="Aerts A."/>
            <person name="Otillar R.P."/>
            <person name="Terry A.Y."/>
            <person name="Boore J.L."/>
            <person name="Grigoriev I.V."/>
            <person name="Lindberg D.R."/>
            <person name="Seaver E.C."/>
            <person name="Weisblat D.A."/>
            <person name="Putnam N.H."/>
            <person name="Rokhsar D.S."/>
        </authorList>
    </citation>
    <scope>NUCLEOTIDE SEQUENCE [LARGE SCALE GENOMIC DNA]</scope>
</reference>
<gene>
    <name evidence="2" type="ORF">LOTGIDRAFT_205189</name>
</gene>
<evidence type="ECO:0000313" key="2">
    <source>
        <dbReference type="EMBL" id="ESP00913.1"/>
    </source>
</evidence>
<organism evidence="2 3">
    <name type="scientific">Lottia gigantea</name>
    <name type="common">Giant owl limpet</name>
    <dbReference type="NCBI Taxonomy" id="225164"/>
    <lineage>
        <taxon>Eukaryota</taxon>
        <taxon>Metazoa</taxon>
        <taxon>Spiralia</taxon>
        <taxon>Lophotrochozoa</taxon>
        <taxon>Mollusca</taxon>
        <taxon>Gastropoda</taxon>
        <taxon>Patellogastropoda</taxon>
        <taxon>Lottioidea</taxon>
        <taxon>Lottiidae</taxon>
        <taxon>Lottia</taxon>
    </lineage>
</organism>
<dbReference type="InterPro" id="IPR011051">
    <property type="entry name" value="RmlC_Cupin_sf"/>
</dbReference>
<dbReference type="GeneID" id="20245808"/>
<dbReference type="AlphaFoldDB" id="V4AUD6"/>
<dbReference type="KEGG" id="lgi:LOTGIDRAFT_205189"/>
<proteinExistence type="predicted"/>
<dbReference type="PANTHER" id="PTHR33387">
    <property type="entry name" value="RMLC-LIKE JELLY ROLL FOLD PROTEIN"/>
    <property type="match status" value="1"/>
</dbReference>
<dbReference type="OMA" id="PAVHYSF"/>
<dbReference type="InterPro" id="IPR039935">
    <property type="entry name" value="YML079W-like"/>
</dbReference>